<dbReference type="AlphaFoldDB" id="A0A0V0IAA4"/>
<protein>
    <submittedName>
        <fullName evidence="1">Putative ovule protein</fullName>
    </submittedName>
</protein>
<name>A0A0V0IAA4_SOLCH</name>
<reference evidence="1" key="1">
    <citation type="submission" date="2015-12" db="EMBL/GenBank/DDBJ databases">
        <title>Gene expression during late stages of embryo sac development: a critical building block for successful pollen-pistil interactions.</title>
        <authorList>
            <person name="Liu Y."/>
            <person name="Joly V."/>
            <person name="Sabar M."/>
            <person name="Matton D.P."/>
        </authorList>
    </citation>
    <scope>NUCLEOTIDE SEQUENCE</scope>
</reference>
<proteinExistence type="predicted"/>
<accession>A0A0V0IAA4</accession>
<dbReference type="EMBL" id="GEDG01009019">
    <property type="protein sequence ID" value="JAP29517.1"/>
    <property type="molecule type" value="Transcribed_RNA"/>
</dbReference>
<organism evidence="1">
    <name type="scientific">Solanum chacoense</name>
    <name type="common">Chaco potato</name>
    <dbReference type="NCBI Taxonomy" id="4108"/>
    <lineage>
        <taxon>Eukaryota</taxon>
        <taxon>Viridiplantae</taxon>
        <taxon>Streptophyta</taxon>
        <taxon>Embryophyta</taxon>
        <taxon>Tracheophyta</taxon>
        <taxon>Spermatophyta</taxon>
        <taxon>Magnoliopsida</taxon>
        <taxon>eudicotyledons</taxon>
        <taxon>Gunneridae</taxon>
        <taxon>Pentapetalae</taxon>
        <taxon>asterids</taxon>
        <taxon>lamiids</taxon>
        <taxon>Solanales</taxon>
        <taxon>Solanaceae</taxon>
        <taxon>Solanoideae</taxon>
        <taxon>Solaneae</taxon>
        <taxon>Solanum</taxon>
    </lineage>
</organism>
<sequence>MVINAYMLQILECFIQRLHYKLACLTHENPQKRGFIQCSRCFFMLVIRNLQSPLFALPHHRSACGVTVGNATAN</sequence>
<evidence type="ECO:0000313" key="1">
    <source>
        <dbReference type="EMBL" id="JAP29517.1"/>
    </source>
</evidence>